<dbReference type="Pfam" id="PF02042">
    <property type="entry name" value="RWP-RK"/>
    <property type="match status" value="1"/>
</dbReference>
<protein>
    <recommendedName>
        <fullName evidence="10">RWP-RK domain-containing protein</fullName>
    </recommendedName>
</protein>
<evidence type="ECO:0000313" key="9">
    <source>
        <dbReference type="Proteomes" id="UP000030689"/>
    </source>
</evidence>
<reference evidence="8 9" key="1">
    <citation type="journal article" date="2013" name="Front. Plant Sci.">
        <title>The Reference Genome of the Halophytic Plant Eutrema salsugineum.</title>
        <authorList>
            <person name="Yang R."/>
            <person name="Jarvis D.E."/>
            <person name="Chen H."/>
            <person name="Beilstein M.A."/>
            <person name="Grimwood J."/>
            <person name="Jenkins J."/>
            <person name="Shu S."/>
            <person name="Prochnik S."/>
            <person name="Xin M."/>
            <person name="Ma C."/>
            <person name="Schmutz J."/>
            <person name="Wing R.A."/>
            <person name="Mitchell-Olds T."/>
            <person name="Schumaker K.S."/>
            <person name="Wang X."/>
        </authorList>
    </citation>
    <scope>NUCLEOTIDE SEQUENCE [LARGE SCALE GENOMIC DNA]</scope>
</reference>
<feature type="region of interest" description="Disordered" evidence="5">
    <location>
        <begin position="789"/>
        <end position="833"/>
    </location>
</feature>
<keyword evidence="1" id="KW-0805">Transcription regulation</keyword>
<evidence type="ECO:0000313" key="8">
    <source>
        <dbReference type="EMBL" id="ESQ38973.1"/>
    </source>
</evidence>
<keyword evidence="2" id="KW-0238">DNA-binding</keyword>
<dbReference type="Gramene" id="ESQ38973">
    <property type="protein sequence ID" value="ESQ38973"/>
    <property type="gene ID" value="EUTSA_v10001299mg"/>
</dbReference>
<dbReference type="OMA" id="HRMFAMW"/>
<dbReference type="EMBL" id="KI517481">
    <property type="protein sequence ID" value="ESQ38973.1"/>
    <property type="molecule type" value="Genomic_DNA"/>
</dbReference>
<dbReference type="SMART" id="SM00666">
    <property type="entry name" value="PB1"/>
    <property type="match status" value="1"/>
</dbReference>
<evidence type="ECO:0000256" key="1">
    <source>
        <dbReference type="ARBA" id="ARBA00023015"/>
    </source>
</evidence>
<dbReference type="Proteomes" id="UP000030689">
    <property type="component" value="Unassembled WGS sequence"/>
</dbReference>
<dbReference type="InterPro" id="IPR000270">
    <property type="entry name" value="PB1_dom"/>
</dbReference>
<feature type="compositionally biased region" description="Low complexity" evidence="5">
    <location>
        <begin position="790"/>
        <end position="803"/>
    </location>
</feature>
<dbReference type="InterPro" id="IPR003035">
    <property type="entry name" value="RWP-RK_dom"/>
</dbReference>
<organism evidence="8 9">
    <name type="scientific">Eutrema salsugineum</name>
    <name type="common">Saltwater cress</name>
    <name type="synonym">Sisymbrium salsugineum</name>
    <dbReference type="NCBI Taxonomy" id="72664"/>
    <lineage>
        <taxon>Eukaryota</taxon>
        <taxon>Viridiplantae</taxon>
        <taxon>Streptophyta</taxon>
        <taxon>Embryophyta</taxon>
        <taxon>Tracheophyta</taxon>
        <taxon>Spermatophyta</taxon>
        <taxon>Magnoliopsida</taxon>
        <taxon>eudicotyledons</taxon>
        <taxon>Gunneridae</taxon>
        <taxon>Pentapetalae</taxon>
        <taxon>rosids</taxon>
        <taxon>malvids</taxon>
        <taxon>Brassicales</taxon>
        <taxon>Brassicaceae</taxon>
        <taxon>Eutremeae</taxon>
        <taxon>Eutrema</taxon>
    </lineage>
</organism>
<feature type="domain" description="RWP-RK" evidence="6">
    <location>
        <begin position="583"/>
        <end position="664"/>
    </location>
</feature>
<evidence type="ECO:0000256" key="4">
    <source>
        <dbReference type="ARBA" id="ARBA00023242"/>
    </source>
</evidence>
<sequence>MENPFASRDKWFGYPDFPTEQTDGSSFGSGVRNLISDDMLNSSSSDLMNFDSFATWCNSPSASESLFAQYGLSTSQPMPFGAVTLLHAAEPKPATFSGLSRSFHDLESSYYGEERSSLQELSSQFHLSLDSDELGGKRRRVTNQKSGFPNVLSCTIPRSLSHSLDEKMLKALSLFIESSGSGEGILAQVWTPIKTGDQYLLSTCDQAYLLDPRLSQYREVSRKFTFASEANQCSYPGLPGRVFISGVPEWTSNVIYYKTEEYLRMKHAIDNEVRGSIAIPILEASGTSCCAVMELVTFKEKPNFDMEMDSVCRALQAVNLRTSAIPRPQYLSINQRDALAEIQDVLRAVCHAHKLPLALAWIPCSYAKGGKDPSVSVCGPNSVENCVLCIEETACYVNDMEMEGFVHACLEHCLREKEGIVGKAFVSNQPFFSSDVKAYDISEYPLVQHARKYGLNAAVAIKLRSIYTGEDDYILELFLPPNMKGSLEQQLLLDSLSGTMQRICRTLRTVSDVRATKKEVIRAGFRSDEMSNFPQTTCSGNFQTIVLDSELNSTRSIFSDMSSDKENGSTGSQGTFEQDMSKARTPEKKKSTTEKNVSLSVLQQHFSGSLKDAAKSLGVCPTTLKRICRQHGITRWPSRKINKVNRSLKKIQTVLDSVQGVEGGLKFDSATGEFITVGPFIKESDTHKGLSSNGNNAHVRGQEAEDTSFELLKAKSVDNANKLEEDFLTNGSFMEANANGQQWGWVAGQSGFNESEGIKNNGNSSSQAIADGMDTTTIRCSDNIIEPNRSMSCSMSNSSNGSGAVMLGSSSTSMDDWNQMRTQKSNSGESGSTTLTVKATYKEDTIRFKFEPSVGCPQLYKEVGKRYKLQDGSFQLKYLDDEEEWVMLVTDSDLQECLEILYGMGKHTAKFLVRDLPAPIGSSAASNGYL</sequence>
<dbReference type="PROSITE" id="PS51745">
    <property type="entry name" value="PB1"/>
    <property type="match status" value="1"/>
</dbReference>
<evidence type="ECO:0008006" key="10">
    <source>
        <dbReference type="Google" id="ProtNLM"/>
    </source>
</evidence>
<gene>
    <name evidence="8" type="ORF">EUTSA_v10001299mg</name>
</gene>
<feature type="compositionally biased region" description="Polar residues" evidence="5">
    <location>
        <begin position="568"/>
        <end position="578"/>
    </location>
</feature>
<accession>V4LGT8</accession>
<feature type="compositionally biased region" description="Polar residues" evidence="5">
    <location>
        <begin position="808"/>
        <end position="833"/>
    </location>
</feature>
<keyword evidence="4" id="KW-0539">Nucleus</keyword>
<dbReference type="PANTHER" id="PTHR32002">
    <property type="entry name" value="PROTEIN NLP8"/>
    <property type="match status" value="1"/>
</dbReference>
<dbReference type="AlphaFoldDB" id="V4LGT8"/>
<evidence type="ECO:0000259" key="7">
    <source>
        <dbReference type="PROSITE" id="PS51745"/>
    </source>
</evidence>
<feature type="domain" description="PB1" evidence="7">
    <location>
        <begin position="834"/>
        <end position="916"/>
    </location>
</feature>
<dbReference type="InterPro" id="IPR045012">
    <property type="entry name" value="NLP"/>
</dbReference>
<evidence type="ECO:0000256" key="5">
    <source>
        <dbReference type="SAM" id="MobiDB-lite"/>
    </source>
</evidence>
<dbReference type="InterPro" id="IPR055081">
    <property type="entry name" value="NLP1-9_GAF"/>
</dbReference>
<keyword evidence="3" id="KW-0804">Transcription</keyword>
<feature type="region of interest" description="Disordered" evidence="5">
    <location>
        <begin position="559"/>
        <end position="596"/>
    </location>
</feature>
<name>V4LGT8_EUTSA</name>
<dbReference type="eggNOG" id="ENOG502QQ6H">
    <property type="taxonomic scope" value="Eukaryota"/>
</dbReference>
<dbReference type="OrthoDB" id="6270329at2759"/>
<evidence type="ECO:0000256" key="2">
    <source>
        <dbReference type="ARBA" id="ARBA00023125"/>
    </source>
</evidence>
<dbReference type="InterPro" id="IPR034891">
    <property type="entry name" value="PB1_NLP"/>
</dbReference>
<dbReference type="SUPFAM" id="SSF54277">
    <property type="entry name" value="CAD &amp; PB1 domains"/>
    <property type="match status" value="1"/>
</dbReference>
<dbReference type="Pfam" id="PF00564">
    <property type="entry name" value="PB1"/>
    <property type="match status" value="1"/>
</dbReference>
<dbReference type="PROSITE" id="PS51519">
    <property type="entry name" value="RWP_RK"/>
    <property type="match status" value="1"/>
</dbReference>
<dbReference type="STRING" id="72664.V4LGT8"/>
<keyword evidence="9" id="KW-1185">Reference proteome</keyword>
<dbReference type="CDD" id="cd06407">
    <property type="entry name" value="PB1_NLP"/>
    <property type="match status" value="1"/>
</dbReference>
<dbReference type="GO" id="GO:0003700">
    <property type="term" value="F:DNA-binding transcription factor activity"/>
    <property type="evidence" value="ECO:0007669"/>
    <property type="project" value="InterPro"/>
</dbReference>
<evidence type="ECO:0000256" key="3">
    <source>
        <dbReference type="ARBA" id="ARBA00023163"/>
    </source>
</evidence>
<dbReference type="GO" id="GO:0003677">
    <property type="term" value="F:DNA binding"/>
    <property type="evidence" value="ECO:0007669"/>
    <property type="project" value="UniProtKB-KW"/>
</dbReference>
<dbReference type="KEGG" id="eus:EUTSA_v10001299mg"/>
<evidence type="ECO:0000259" key="6">
    <source>
        <dbReference type="PROSITE" id="PS51519"/>
    </source>
</evidence>
<dbReference type="InterPro" id="IPR053793">
    <property type="entry name" value="PB1-like"/>
</dbReference>
<proteinExistence type="predicted"/>
<feature type="compositionally biased region" description="Basic and acidic residues" evidence="5">
    <location>
        <begin position="579"/>
        <end position="593"/>
    </location>
</feature>
<dbReference type="PANTHER" id="PTHR32002:SF41">
    <property type="entry name" value="PROTEIN NLP8"/>
    <property type="match status" value="1"/>
</dbReference>
<dbReference type="Gene3D" id="3.10.20.90">
    <property type="entry name" value="Phosphatidylinositol 3-kinase Catalytic Subunit, Chain A, domain 1"/>
    <property type="match status" value="1"/>
</dbReference>
<dbReference type="Pfam" id="PF22922">
    <property type="entry name" value="GAF_NLP"/>
    <property type="match status" value="1"/>
</dbReference>